<keyword evidence="2" id="KW-1185">Reference proteome</keyword>
<dbReference type="Proteomes" id="UP001165986">
    <property type="component" value="Unassembled WGS sequence"/>
</dbReference>
<name>A0AA41BAM1_9NOST</name>
<gene>
    <name evidence="1" type="ORF">FNW02_37575</name>
</gene>
<organism evidence="1 2">
    <name type="scientific">Komarekiella delphini-convector SJRDD-AB1</name>
    <dbReference type="NCBI Taxonomy" id="2593771"/>
    <lineage>
        <taxon>Bacteria</taxon>
        <taxon>Bacillati</taxon>
        <taxon>Cyanobacteriota</taxon>
        <taxon>Cyanophyceae</taxon>
        <taxon>Nostocales</taxon>
        <taxon>Nostocaceae</taxon>
        <taxon>Komarekiella</taxon>
        <taxon>Komarekiella delphini-convector</taxon>
    </lineage>
</organism>
<proteinExistence type="predicted"/>
<reference evidence="1" key="1">
    <citation type="submission" date="2019-07" db="EMBL/GenBank/DDBJ databases">
        <title>Toxilogical consequences of a new and cryptic species of cyanobacteria (Komarekiella delphini-convector) recovered from the epidermis of a bottlenose dolphin and 1500 ft. in the air.</title>
        <authorList>
            <person name="Brown A.O."/>
            <person name="Dvorak P."/>
            <person name="Villanueva C.D."/>
            <person name="Foss A.J."/>
            <person name="Garvey A.D."/>
            <person name="Gibson Q.A."/>
            <person name="Johansen J.R."/>
            <person name="Casamatta D.A."/>
        </authorList>
    </citation>
    <scope>NUCLEOTIDE SEQUENCE</scope>
    <source>
        <strain evidence="1">SJRDD-AB1</strain>
    </source>
</reference>
<sequence length="151" mass="17693">MQTAYFHRAYWCYENNLGIAKIHYEPLGIFAILFEGGIPKINVNFLDQNEFSYYWQKYRKAGVNLLLGVQIDRDVELTRVIDKDKVFEFPEINLSVKLENNTRYFCAIGESALREGFPPQVIVNPKGQEWTEFQDDVFVEYQPCKSLIHVS</sequence>
<evidence type="ECO:0000313" key="2">
    <source>
        <dbReference type="Proteomes" id="UP001165986"/>
    </source>
</evidence>
<evidence type="ECO:0000313" key="1">
    <source>
        <dbReference type="EMBL" id="MBD6621252.1"/>
    </source>
</evidence>
<comment type="caution">
    <text evidence="1">The sequence shown here is derived from an EMBL/GenBank/DDBJ whole genome shotgun (WGS) entry which is preliminary data.</text>
</comment>
<dbReference type="EMBL" id="VJXY01000143">
    <property type="protein sequence ID" value="MBD6621252.1"/>
    <property type="molecule type" value="Genomic_DNA"/>
</dbReference>
<dbReference type="AlphaFoldDB" id="A0AA41BAM1"/>
<accession>A0AA41BAM1</accession>
<protein>
    <submittedName>
        <fullName evidence="1">Uncharacterized protein</fullName>
    </submittedName>
</protein>